<evidence type="ECO:0000256" key="4">
    <source>
        <dbReference type="ARBA" id="ARBA00016244"/>
    </source>
</evidence>
<evidence type="ECO:0000259" key="7">
    <source>
        <dbReference type="Pfam" id="PF06429"/>
    </source>
</evidence>
<dbReference type="PRINTS" id="PR01005">
    <property type="entry name" value="FLGHOOKAP1"/>
</dbReference>
<evidence type="ECO:0000256" key="5">
    <source>
        <dbReference type="ARBA" id="ARBA00022525"/>
    </source>
</evidence>
<dbReference type="GO" id="GO:0009424">
    <property type="term" value="C:bacterial-type flagellum hook"/>
    <property type="evidence" value="ECO:0007669"/>
    <property type="project" value="InterPro"/>
</dbReference>
<feature type="domain" description="Flagellar hook-associated protein FlgK helical" evidence="8">
    <location>
        <begin position="100"/>
        <end position="324"/>
    </location>
</feature>
<keyword evidence="9" id="KW-0282">Flagellum</keyword>
<protein>
    <recommendedName>
        <fullName evidence="4">Flagellar hook-associated protein 1</fullName>
    </recommendedName>
</protein>
<dbReference type="EMBL" id="JABAFA010000009">
    <property type="protein sequence ID" value="NMD98718.1"/>
    <property type="molecule type" value="Genomic_DNA"/>
</dbReference>
<dbReference type="Proteomes" id="UP000543804">
    <property type="component" value="Unassembled WGS sequence"/>
</dbReference>
<evidence type="ECO:0000313" key="10">
    <source>
        <dbReference type="Proteomes" id="UP000543804"/>
    </source>
</evidence>
<dbReference type="Pfam" id="PF06429">
    <property type="entry name" value="Flg_bbr_C"/>
    <property type="match status" value="1"/>
</dbReference>
<comment type="similarity">
    <text evidence="3">Belongs to the flagella basal body rod proteins family.</text>
</comment>
<keyword evidence="9" id="KW-0969">Cilium</keyword>
<evidence type="ECO:0000256" key="3">
    <source>
        <dbReference type="ARBA" id="ARBA00009677"/>
    </source>
</evidence>
<dbReference type="PANTHER" id="PTHR30033:SF1">
    <property type="entry name" value="FLAGELLAR HOOK-ASSOCIATED PROTEIN 1"/>
    <property type="match status" value="1"/>
</dbReference>
<dbReference type="SUPFAM" id="SSF64518">
    <property type="entry name" value="Phase 1 flagellin"/>
    <property type="match status" value="1"/>
</dbReference>
<dbReference type="AlphaFoldDB" id="A0A848B6A0"/>
<dbReference type="GO" id="GO:0005198">
    <property type="term" value="F:structural molecule activity"/>
    <property type="evidence" value="ECO:0007669"/>
    <property type="project" value="InterPro"/>
</dbReference>
<proteinExistence type="inferred from homology"/>
<evidence type="ECO:0000259" key="8">
    <source>
        <dbReference type="Pfam" id="PF22638"/>
    </source>
</evidence>
<keyword evidence="6" id="KW-0975">Bacterial flagellum</keyword>
<dbReference type="GO" id="GO:0005576">
    <property type="term" value="C:extracellular region"/>
    <property type="evidence" value="ECO:0007669"/>
    <property type="project" value="UniProtKB-SubCell"/>
</dbReference>
<keyword evidence="9" id="KW-0966">Cell projection</keyword>
<evidence type="ECO:0000256" key="6">
    <source>
        <dbReference type="ARBA" id="ARBA00023143"/>
    </source>
</evidence>
<evidence type="ECO:0000313" key="9">
    <source>
        <dbReference type="EMBL" id="NMD98718.1"/>
    </source>
</evidence>
<evidence type="ECO:0000256" key="1">
    <source>
        <dbReference type="ARBA" id="ARBA00004365"/>
    </source>
</evidence>
<evidence type="ECO:0000256" key="2">
    <source>
        <dbReference type="ARBA" id="ARBA00004613"/>
    </source>
</evidence>
<comment type="caution">
    <text evidence="9">The sequence shown here is derived from an EMBL/GenBank/DDBJ whole genome shotgun (WGS) entry which is preliminary data.</text>
</comment>
<dbReference type="GO" id="GO:0044780">
    <property type="term" value="P:bacterial-type flagellum assembly"/>
    <property type="evidence" value="ECO:0007669"/>
    <property type="project" value="InterPro"/>
</dbReference>
<reference evidence="9 10" key="1">
    <citation type="submission" date="2020-04" db="EMBL/GenBank/DDBJ databases">
        <authorList>
            <person name="Hitch T.C.A."/>
            <person name="Wylensek D."/>
            <person name="Clavel T."/>
        </authorList>
    </citation>
    <scope>NUCLEOTIDE SEQUENCE [LARGE SCALE GENOMIC DNA]</scope>
    <source>
        <strain evidence="9 10">PG-130-P53-12</strain>
    </source>
</reference>
<sequence>MRSTFAGLNTMVRGIYANQLSLDTTGHNITNAGTEGYSRQSVNLAATRGQQVSSIYGQVMVGTGVDSTSIERARNVYADKQYWSETAQQQYYKTQQTNYDKVEAIFNDSGNTGVKNALTEFYNAWNDLSTNASTASNRTAVIEKSNVLADRIKTASQQLQAQINAQYDDMRLSVTQINDYTDQLVKLNQNIMTTEATGASANDLRDQRDLIVDNLSKYMNLNVYEDEKGMYSVVSNGITMVNGINKLTLEMSEPQTNKTYGISDYTVNIKESGIAYLPTNGSLKAQMDTIAEDKGYIDKMANIAGFLLTTFNTVHQQGAGIDGTDSSLRDDDGTATYTGPSYGRNFWGDDNTLYTWDAANQCVQATQMKDIKRSLTVAEKTGADGKALKDTDGNVIYMPQVTITGTKVDTGNNLKGINIINALQVNTAITAVGGQSLIAARTLSVTKKTDENGKFSTATGKDAYEVAVNGSGDGTNATNVASLVNMGQYNGEKDSSVNNTSYQAYSGGNVISSAYVAYQESGATTFLMNMKDKKAENNMTSRSLDKNSVNAYYSAAVSQLGSDSESLDDKADAQDDLILQITNWRSSTSGVEWNEELSNMIMFLKGYSACSRCLTTMDEMLDKLINSTGMVGR</sequence>
<dbReference type="InterPro" id="IPR053927">
    <property type="entry name" value="FlgK_helical"/>
</dbReference>
<dbReference type="InterPro" id="IPR010930">
    <property type="entry name" value="Flg_bb/hook_C_dom"/>
</dbReference>
<comment type="subcellular location">
    <subcellularLocation>
        <location evidence="1">Bacterial flagellum</location>
    </subcellularLocation>
    <subcellularLocation>
        <location evidence="2">Secreted</location>
    </subcellularLocation>
</comment>
<dbReference type="NCBIfam" id="TIGR02492">
    <property type="entry name" value="flgK_ends"/>
    <property type="match status" value="1"/>
</dbReference>
<dbReference type="Pfam" id="PF22638">
    <property type="entry name" value="FlgK_D1"/>
    <property type="match status" value="1"/>
</dbReference>
<gene>
    <name evidence="9" type="primary">flgK</name>
    <name evidence="9" type="ORF">HF878_04360</name>
</gene>
<dbReference type="InterPro" id="IPR002371">
    <property type="entry name" value="FlgK"/>
</dbReference>
<keyword evidence="5" id="KW-0964">Secreted</keyword>
<feature type="domain" description="Flagellar basal-body/hook protein C-terminal" evidence="7">
    <location>
        <begin position="587"/>
        <end position="626"/>
    </location>
</feature>
<dbReference type="PANTHER" id="PTHR30033">
    <property type="entry name" value="FLAGELLAR HOOK-ASSOCIATED PROTEIN 1"/>
    <property type="match status" value="1"/>
</dbReference>
<accession>A0A848B6A0</accession>
<organism evidence="9 10">
    <name type="scientific">Selenomonas bovis</name>
    <dbReference type="NCBI Taxonomy" id="416586"/>
    <lineage>
        <taxon>Bacteria</taxon>
        <taxon>Bacillati</taxon>
        <taxon>Bacillota</taxon>
        <taxon>Negativicutes</taxon>
        <taxon>Selenomonadales</taxon>
        <taxon>Selenomonadaceae</taxon>
        <taxon>Selenomonas</taxon>
    </lineage>
</organism>
<dbReference type="RefSeq" id="WP_170077307.1">
    <property type="nucleotide sequence ID" value="NZ_JABAFA010000009.1"/>
</dbReference>
<name>A0A848B6A0_9FIRM</name>
<keyword evidence="10" id="KW-1185">Reference proteome</keyword>